<proteinExistence type="predicted"/>
<dbReference type="RefSeq" id="WP_147584799.1">
    <property type="nucleotide sequence ID" value="NZ_CP042831.1"/>
</dbReference>
<sequence length="190" mass="22524">MKSLQWQEFAKYINGSFTKHHFWHSAKVDTIYKNHRIIFDNYTVYKTVSSTTVTQTYTRVITPLSFKQEFYFEIYRKSIFSSIAKLFGMQDIETGHHEFDKDFIIKSNNGFKVKQLLNSPEVRKSIESIQNINLSISDNEGIWGDKLPEGQAELSFYCEKEIHDFEKLKEIQILFHTILDQFQNMEIINN</sequence>
<gene>
    <name evidence="1" type="ORF">FUA48_17545</name>
</gene>
<reference evidence="1 2" key="1">
    <citation type="submission" date="2019-08" db="EMBL/GenBank/DDBJ databases">
        <title>Flavobacterium alkalisoli sp. nov., isolated from rhizosphere soil of Suaeda salsa.</title>
        <authorList>
            <person name="Sun J.-Q."/>
            <person name="Xu L."/>
        </authorList>
    </citation>
    <scope>NUCLEOTIDE SEQUENCE [LARGE SCALE GENOMIC DNA]</scope>
    <source>
        <strain evidence="1 2">XS-5</strain>
    </source>
</reference>
<protein>
    <submittedName>
        <fullName evidence="1">DUF3137 domain-containing protein</fullName>
    </submittedName>
</protein>
<dbReference type="AlphaFoldDB" id="A0A5B9FWF0"/>
<organism evidence="1 2">
    <name type="scientific">Flavobacterium alkalisoli</name>
    <dbReference type="NCBI Taxonomy" id="2602769"/>
    <lineage>
        <taxon>Bacteria</taxon>
        <taxon>Pseudomonadati</taxon>
        <taxon>Bacteroidota</taxon>
        <taxon>Flavobacteriia</taxon>
        <taxon>Flavobacteriales</taxon>
        <taxon>Flavobacteriaceae</taxon>
        <taxon>Flavobacterium</taxon>
    </lineage>
</organism>
<evidence type="ECO:0000313" key="1">
    <source>
        <dbReference type="EMBL" id="QEE51304.1"/>
    </source>
</evidence>
<name>A0A5B9FWF0_9FLAO</name>
<dbReference type="KEGG" id="fak:FUA48_17545"/>
<accession>A0A5B9FWF0</accession>
<dbReference type="Proteomes" id="UP000321222">
    <property type="component" value="Chromosome"/>
</dbReference>
<evidence type="ECO:0000313" key="2">
    <source>
        <dbReference type="Proteomes" id="UP000321222"/>
    </source>
</evidence>
<dbReference type="EMBL" id="CP042831">
    <property type="protein sequence ID" value="QEE51304.1"/>
    <property type="molecule type" value="Genomic_DNA"/>
</dbReference>
<keyword evidence="2" id="KW-1185">Reference proteome</keyword>
<dbReference type="OrthoDB" id="262374at2"/>